<evidence type="ECO:0000256" key="1">
    <source>
        <dbReference type="ARBA" id="ARBA00023015"/>
    </source>
</evidence>
<dbReference type="PROSITE" id="PS01081">
    <property type="entry name" value="HTH_TETR_1"/>
    <property type="match status" value="1"/>
</dbReference>
<dbReference type="EMBL" id="CP002869">
    <property type="protein sequence ID" value="AEI39421.1"/>
    <property type="molecule type" value="Genomic_DNA"/>
</dbReference>
<gene>
    <name evidence="6" type="ordered locus">KNP414_00831</name>
</gene>
<keyword evidence="1" id="KW-0805">Transcription regulation</keyword>
<evidence type="ECO:0000313" key="7">
    <source>
        <dbReference type="Proteomes" id="UP000006620"/>
    </source>
</evidence>
<keyword evidence="3" id="KW-0804">Transcription</keyword>
<feature type="domain" description="HTH tetR-type" evidence="5">
    <location>
        <begin position="1"/>
        <end position="61"/>
    </location>
</feature>
<dbReference type="KEGG" id="pms:KNP414_00831"/>
<name>F8F4M9_PAEMK</name>
<evidence type="ECO:0000313" key="6">
    <source>
        <dbReference type="EMBL" id="AEI39421.1"/>
    </source>
</evidence>
<dbReference type="AlphaFoldDB" id="F8F4M9"/>
<dbReference type="PRINTS" id="PR00455">
    <property type="entry name" value="HTHTETR"/>
</dbReference>
<evidence type="ECO:0000256" key="3">
    <source>
        <dbReference type="ARBA" id="ARBA00023163"/>
    </source>
</evidence>
<sequence>MSTQELILESAYRLFARHGFEKTSLSMIAKEVGISKPAVYYYFPSKEALFGALLEAVCSEIRFGKYFPLASFTVDNYKEQLTGCGLRMIGEQRSDPHYSLLMKEFMIQSTRDESILSAMMAVIQAYVEGFHELLRHGADLGIVQGEDLRAKAEQLTMIVDGIDNYMGLGVAFDYERLWSYTVEQVLR</sequence>
<dbReference type="PROSITE" id="PS50977">
    <property type="entry name" value="HTH_TETR_2"/>
    <property type="match status" value="1"/>
</dbReference>
<dbReference type="InterPro" id="IPR023772">
    <property type="entry name" value="DNA-bd_HTH_TetR-type_CS"/>
</dbReference>
<evidence type="ECO:0000259" key="5">
    <source>
        <dbReference type="PROSITE" id="PS50977"/>
    </source>
</evidence>
<protein>
    <submittedName>
        <fullName evidence="6">TetR family transcriptional regulator</fullName>
    </submittedName>
</protein>
<keyword evidence="2 4" id="KW-0238">DNA-binding</keyword>
<dbReference type="SUPFAM" id="SSF48498">
    <property type="entry name" value="Tetracyclin repressor-like, C-terminal domain"/>
    <property type="match status" value="1"/>
</dbReference>
<dbReference type="PATRIC" id="fig|1036673.3.peg.738"/>
<accession>F8F4M9</accession>
<dbReference type="PANTHER" id="PTHR30055:SF226">
    <property type="entry name" value="HTH-TYPE TRANSCRIPTIONAL REGULATOR PKSA"/>
    <property type="match status" value="1"/>
</dbReference>
<proteinExistence type="predicted"/>
<dbReference type="Gene3D" id="1.10.357.10">
    <property type="entry name" value="Tetracycline Repressor, domain 2"/>
    <property type="match status" value="1"/>
</dbReference>
<dbReference type="GO" id="GO:0045892">
    <property type="term" value="P:negative regulation of DNA-templated transcription"/>
    <property type="evidence" value="ECO:0007669"/>
    <property type="project" value="UniProtKB-ARBA"/>
</dbReference>
<reference evidence="6 7" key="2">
    <citation type="journal article" date="2013" name="Genome Announc.">
        <title>Genome Sequence of Growth-Improving Paenibacillus mucilaginosus Strain KNP414.</title>
        <authorList>
            <person name="Lu J.J."/>
            <person name="Wang J.F."/>
            <person name="Hu X.F."/>
        </authorList>
    </citation>
    <scope>NUCLEOTIDE SEQUENCE [LARGE SCALE GENOMIC DNA]</scope>
    <source>
        <strain evidence="6 7">KNP414</strain>
    </source>
</reference>
<dbReference type="Proteomes" id="UP000006620">
    <property type="component" value="Chromosome"/>
</dbReference>
<evidence type="ECO:0000256" key="4">
    <source>
        <dbReference type="PROSITE-ProRule" id="PRU00335"/>
    </source>
</evidence>
<organism evidence="6 7">
    <name type="scientific">Paenibacillus mucilaginosus (strain KNP414)</name>
    <dbReference type="NCBI Taxonomy" id="1036673"/>
    <lineage>
        <taxon>Bacteria</taxon>
        <taxon>Bacillati</taxon>
        <taxon>Bacillota</taxon>
        <taxon>Bacilli</taxon>
        <taxon>Bacillales</taxon>
        <taxon>Paenibacillaceae</taxon>
        <taxon>Paenibacillus</taxon>
    </lineage>
</organism>
<dbReference type="HOGENOM" id="CLU_069356_15_6_9"/>
<dbReference type="Pfam" id="PF00440">
    <property type="entry name" value="TetR_N"/>
    <property type="match status" value="1"/>
</dbReference>
<dbReference type="FunFam" id="1.10.10.60:FF:000141">
    <property type="entry name" value="TetR family transcriptional regulator"/>
    <property type="match status" value="1"/>
</dbReference>
<feature type="DNA-binding region" description="H-T-H motif" evidence="4">
    <location>
        <begin position="24"/>
        <end position="43"/>
    </location>
</feature>
<evidence type="ECO:0000256" key="2">
    <source>
        <dbReference type="ARBA" id="ARBA00023125"/>
    </source>
</evidence>
<dbReference type="PANTHER" id="PTHR30055">
    <property type="entry name" value="HTH-TYPE TRANSCRIPTIONAL REGULATOR RUTR"/>
    <property type="match status" value="1"/>
</dbReference>
<dbReference type="InterPro" id="IPR036271">
    <property type="entry name" value="Tet_transcr_reg_TetR-rel_C_sf"/>
</dbReference>
<dbReference type="GO" id="GO:0003700">
    <property type="term" value="F:DNA-binding transcription factor activity"/>
    <property type="evidence" value="ECO:0007669"/>
    <property type="project" value="TreeGrafter"/>
</dbReference>
<reference evidence="7" key="1">
    <citation type="submission" date="2011-06" db="EMBL/GenBank/DDBJ databases">
        <title>Complete genome sequence of Paenibacillus mucilaginosus KNP414.</title>
        <authorList>
            <person name="Wang J."/>
            <person name="Hu S."/>
            <person name="Hu X."/>
            <person name="Zhang B."/>
            <person name="Dong D."/>
            <person name="Zhang S."/>
            <person name="Zhao K."/>
            <person name="Wu D."/>
        </authorList>
    </citation>
    <scope>NUCLEOTIDE SEQUENCE [LARGE SCALE GENOMIC DNA]</scope>
    <source>
        <strain evidence="7">KNP414</strain>
    </source>
</reference>
<dbReference type="InterPro" id="IPR050109">
    <property type="entry name" value="HTH-type_TetR-like_transc_reg"/>
</dbReference>
<dbReference type="InterPro" id="IPR009057">
    <property type="entry name" value="Homeodomain-like_sf"/>
</dbReference>
<dbReference type="SUPFAM" id="SSF46689">
    <property type="entry name" value="Homeodomain-like"/>
    <property type="match status" value="1"/>
</dbReference>
<dbReference type="InterPro" id="IPR001647">
    <property type="entry name" value="HTH_TetR"/>
</dbReference>
<dbReference type="RefSeq" id="WP_013914585.1">
    <property type="nucleotide sequence ID" value="NC_015690.1"/>
</dbReference>
<dbReference type="GO" id="GO:0000976">
    <property type="term" value="F:transcription cis-regulatory region binding"/>
    <property type="evidence" value="ECO:0007669"/>
    <property type="project" value="TreeGrafter"/>
</dbReference>